<proteinExistence type="predicted"/>
<keyword evidence="2" id="KW-0732">Signal</keyword>
<evidence type="ECO:0000256" key="1">
    <source>
        <dbReference type="SAM" id="MobiDB-lite"/>
    </source>
</evidence>
<evidence type="ECO:0000313" key="3">
    <source>
        <dbReference type="EMBL" id="RSM00658.1"/>
    </source>
</evidence>
<dbReference type="EMBL" id="NIZV01000203">
    <property type="protein sequence ID" value="RSM00658.1"/>
    <property type="molecule type" value="Genomic_DNA"/>
</dbReference>
<keyword evidence="4" id="KW-1185">Reference proteome</keyword>
<accession>A0A428TF41</accession>
<reference evidence="3 4" key="1">
    <citation type="submission" date="2017-06" db="EMBL/GenBank/DDBJ databases">
        <title>Cmopartive genomic analysis of Ambrosia Fusariam Clade fungi.</title>
        <authorList>
            <person name="Stajich J.E."/>
            <person name="Carrillo J."/>
            <person name="Kijimoto T."/>
            <person name="Eskalen A."/>
            <person name="O'Donnell K."/>
            <person name="Kasson M."/>
        </authorList>
    </citation>
    <scope>NUCLEOTIDE SEQUENCE [LARGE SCALE GENOMIC DNA]</scope>
    <source>
        <strain evidence="3 4">NRRL 20438</strain>
    </source>
</reference>
<gene>
    <name evidence="3" type="ORF">CDV31_011707</name>
</gene>
<name>A0A428TF41_9HYPO</name>
<feature type="compositionally biased region" description="Polar residues" evidence="1">
    <location>
        <begin position="337"/>
        <end position="352"/>
    </location>
</feature>
<dbReference type="Proteomes" id="UP000288429">
    <property type="component" value="Unassembled WGS sequence"/>
</dbReference>
<feature type="chain" id="PRO_5019103627" evidence="2">
    <location>
        <begin position="22"/>
        <end position="426"/>
    </location>
</feature>
<organism evidence="3 4">
    <name type="scientific">Fusarium ambrosium</name>
    <dbReference type="NCBI Taxonomy" id="131363"/>
    <lineage>
        <taxon>Eukaryota</taxon>
        <taxon>Fungi</taxon>
        <taxon>Dikarya</taxon>
        <taxon>Ascomycota</taxon>
        <taxon>Pezizomycotina</taxon>
        <taxon>Sordariomycetes</taxon>
        <taxon>Hypocreomycetidae</taxon>
        <taxon>Hypocreales</taxon>
        <taxon>Nectriaceae</taxon>
        <taxon>Fusarium</taxon>
        <taxon>Fusarium solani species complex</taxon>
    </lineage>
</organism>
<protein>
    <submittedName>
        <fullName evidence="3">Uncharacterized protein</fullName>
    </submittedName>
</protein>
<dbReference type="AlphaFoldDB" id="A0A428TF41"/>
<feature type="compositionally biased region" description="Basic and acidic residues" evidence="1">
    <location>
        <begin position="320"/>
        <end position="336"/>
    </location>
</feature>
<evidence type="ECO:0000256" key="2">
    <source>
        <dbReference type="SAM" id="SignalP"/>
    </source>
</evidence>
<evidence type="ECO:0000313" key="4">
    <source>
        <dbReference type="Proteomes" id="UP000288429"/>
    </source>
</evidence>
<feature type="region of interest" description="Disordered" evidence="1">
    <location>
        <begin position="101"/>
        <end position="121"/>
    </location>
</feature>
<feature type="signal peptide" evidence="2">
    <location>
        <begin position="1"/>
        <end position="21"/>
    </location>
</feature>
<sequence>MRPYFPTLFIAILCAIRLADSAINLDDSQVVRPEPGEGRIEGGEQFFATYDLCGFSCAAYGFCPEGICEYHILSVNLNRLCNFTCRYGYCPPKVCQTTITNTDQGGKRKREKRGSNDHAPGVVTVPADFEEDSVKNREKNDKQCLIYKDGYQDPQQLAGCKKACQSTLDKAKEENRTSNWGCILWSPENEGGLKSECSCDNWLANDMVDHFIEALPAIGQIGCFILMSALKLVIDVGLSIFGGRSLTAGVDMALTAVELTNYVYSKEEDPFGAFEWWLSPCGGSHLVPSEIKQAFDILSFAPRDKSSYKEPTKIKKHSGKKGDEGNPRPRPRESKDVSPSNTKPSNTRTKSCSIKPEDQTKTVGIAQNTLELRSCNKGGETVTEYSVVSTMTHEPLASRPQVKVNCSAVWNQSCHNYSAVIRESSR</sequence>
<feature type="region of interest" description="Disordered" evidence="1">
    <location>
        <begin position="306"/>
        <end position="359"/>
    </location>
</feature>
<comment type="caution">
    <text evidence="3">The sequence shown here is derived from an EMBL/GenBank/DDBJ whole genome shotgun (WGS) entry which is preliminary data.</text>
</comment>